<gene>
    <name evidence="2" type="ORF">CB4_00689</name>
</gene>
<dbReference type="InterPro" id="IPR058355">
    <property type="entry name" value="DUF8042"/>
</dbReference>
<feature type="domain" description="DUF8042" evidence="1">
    <location>
        <begin position="1"/>
        <end position="117"/>
    </location>
</feature>
<proteinExistence type="predicted"/>
<evidence type="ECO:0000313" key="3">
    <source>
        <dbReference type="Proteomes" id="UP000217696"/>
    </source>
</evidence>
<reference evidence="2 3" key="1">
    <citation type="submission" date="2015-12" db="EMBL/GenBank/DDBJ databases">
        <title>Genome sequence of Aneurinibacillus soli.</title>
        <authorList>
            <person name="Lee J.S."/>
            <person name="Lee K.C."/>
            <person name="Kim K.K."/>
            <person name="Lee B.W."/>
        </authorList>
    </citation>
    <scope>NUCLEOTIDE SEQUENCE [LARGE SCALE GENOMIC DNA]</scope>
    <source>
        <strain evidence="2 3">CB4</strain>
    </source>
</reference>
<name>A0A0U5AWH2_9BACL</name>
<keyword evidence="3" id="KW-1185">Reference proteome</keyword>
<dbReference type="AlphaFoldDB" id="A0A0U5AWH2"/>
<dbReference type="RefSeq" id="WP_096463600.1">
    <property type="nucleotide sequence ID" value="NZ_AP017312.1"/>
</dbReference>
<dbReference type="Proteomes" id="UP000217696">
    <property type="component" value="Chromosome"/>
</dbReference>
<evidence type="ECO:0000259" key="1">
    <source>
        <dbReference type="Pfam" id="PF26154"/>
    </source>
</evidence>
<evidence type="ECO:0000313" key="2">
    <source>
        <dbReference type="EMBL" id="BAU26562.1"/>
    </source>
</evidence>
<dbReference type="EMBL" id="AP017312">
    <property type="protein sequence ID" value="BAU26562.1"/>
    <property type="molecule type" value="Genomic_DNA"/>
</dbReference>
<dbReference type="Pfam" id="PF26154">
    <property type="entry name" value="DUF8042"/>
    <property type="match status" value="1"/>
</dbReference>
<protein>
    <recommendedName>
        <fullName evidence="1">DUF8042 domain-containing protein</fullName>
    </recommendedName>
</protein>
<dbReference type="OrthoDB" id="2874105at2"/>
<dbReference type="KEGG" id="asoc:CB4_00689"/>
<accession>A0A0U5AWH2</accession>
<organism evidence="2 3">
    <name type="scientific">Aneurinibacillus soli</name>
    <dbReference type="NCBI Taxonomy" id="1500254"/>
    <lineage>
        <taxon>Bacteria</taxon>
        <taxon>Bacillati</taxon>
        <taxon>Bacillota</taxon>
        <taxon>Bacilli</taxon>
        <taxon>Bacillales</taxon>
        <taxon>Paenibacillaceae</taxon>
        <taxon>Aneurinibacillus group</taxon>
        <taxon>Aneurinibacillus</taxon>
    </lineage>
</organism>
<sequence>MEKYMDVMKQTVELSETMSEALEHIKIRVNEGNIESTIQLVDDTMIAFSTIVKSMQRFLYKLPPNQIEEHTDMLVKGFQVLTTAYEQGQSGKILEVLQFTILPAYKKWSSELEKHLQSYIVS</sequence>